<protein>
    <recommendedName>
        <fullName evidence="4">Signal peptide prediction</fullName>
    </recommendedName>
</protein>
<dbReference type="RefSeq" id="WP_184306644.1">
    <property type="nucleotide sequence ID" value="NZ_JACHXU010000016.1"/>
</dbReference>
<evidence type="ECO:0008006" key="4">
    <source>
        <dbReference type="Google" id="ProtNLM"/>
    </source>
</evidence>
<organism evidence="2 3">
    <name type="scientific">Aporhodopirellula rubra</name>
    <dbReference type="NCBI Taxonomy" id="980271"/>
    <lineage>
        <taxon>Bacteria</taxon>
        <taxon>Pseudomonadati</taxon>
        <taxon>Planctomycetota</taxon>
        <taxon>Planctomycetia</taxon>
        <taxon>Pirellulales</taxon>
        <taxon>Pirellulaceae</taxon>
        <taxon>Aporhodopirellula</taxon>
    </lineage>
</organism>
<reference evidence="2 3" key="1">
    <citation type="submission" date="2020-08" db="EMBL/GenBank/DDBJ databases">
        <title>Genomic Encyclopedia of Type Strains, Phase III (KMG-III): the genomes of soil and plant-associated and newly described type strains.</title>
        <authorList>
            <person name="Whitman W."/>
        </authorList>
    </citation>
    <scope>NUCLEOTIDE SEQUENCE [LARGE SCALE GENOMIC DNA]</scope>
    <source>
        <strain evidence="2 3">CECT 8075</strain>
    </source>
</reference>
<feature type="transmembrane region" description="Helical" evidence="1">
    <location>
        <begin position="48"/>
        <end position="66"/>
    </location>
</feature>
<keyword evidence="1" id="KW-1133">Transmembrane helix</keyword>
<name>A0A7W5H7Y3_9BACT</name>
<dbReference type="AlphaFoldDB" id="A0A7W5H7Y3"/>
<keyword evidence="1" id="KW-0472">Membrane</keyword>
<dbReference type="Proteomes" id="UP000536179">
    <property type="component" value="Unassembled WGS sequence"/>
</dbReference>
<proteinExistence type="predicted"/>
<evidence type="ECO:0000313" key="2">
    <source>
        <dbReference type="EMBL" id="MBB3208446.1"/>
    </source>
</evidence>
<accession>A0A7W5H7Y3</accession>
<keyword evidence="3" id="KW-1185">Reference proteome</keyword>
<gene>
    <name evidence="2" type="ORF">FHS27_004275</name>
</gene>
<evidence type="ECO:0000313" key="3">
    <source>
        <dbReference type="Proteomes" id="UP000536179"/>
    </source>
</evidence>
<sequence length="136" mass="15125">MKVLLRWFGYVWAGPNTLLGIAIGLLLGGRFERVDGVLEIHGPRVAAALARMFVPALAMTLGHVVLGRDRGVLEITRAHERVHVHQYACWGPFFLPAYLGISLLLYAIGRDGYRGNPFEIAAYAVDDPSTRKRKRV</sequence>
<dbReference type="EMBL" id="JACHXU010000016">
    <property type="protein sequence ID" value="MBB3208446.1"/>
    <property type="molecule type" value="Genomic_DNA"/>
</dbReference>
<keyword evidence="1" id="KW-0812">Transmembrane</keyword>
<feature type="transmembrane region" description="Helical" evidence="1">
    <location>
        <begin position="87"/>
        <end position="108"/>
    </location>
</feature>
<evidence type="ECO:0000256" key="1">
    <source>
        <dbReference type="SAM" id="Phobius"/>
    </source>
</evidence>
<comment type="caution">
    <text evidence="2">The sequence shown here is derived from an EMBL/GenBank/DDBJ whole genome shotgun (WGS) entry which is preliminary data.</text>
</comment>
<feature type="transmembrane region" description="Helical" evidence="1">
    <location>
        <begin position="7"/>
        <end position="28"/>
    </location>
</feature>